<evidence type="ECO:0000313" key="15">
    <source>
        <dbReference type="EMBL" id="HIW09641.1"/>
    </source>
</evidence>
<gene>
    <name evidence="15" type="ORF">H9890_09625</name>
</gene>
<dbReference type="InterPro" id="IPR036878">
    <property type="entry name" value="Glu_permease_IIB"/>
</dbReference>
<comment type="caution">
    <text evidence="15">The sequence shown here is derived from an EMBL/GenBank/DDBJ whole genome shotgun (WGS) entry which is preliminary data.</text>
</comment>
<feature type="transmembrane region" description="Helical" evidence="12">
    <location>
        <begin position="288"/>
        <end position="310"/>
    </location>
</feature>
<dbReference type="Proteomes" id="UP000823933">
    <property type="component" value="Unassembled WGS sequence"/>
</dbReference>
<evidence type="ECO:0000256" key="2">
    <source>
        <dbReference type="ARBA" id="ARBA00022448"/>
    </source>
</evidence>
<reference evidence="15" key="1">
    <citation type="journal article" date="2021" name="PeerJ">
        <title>Extensive microbial diversity within the chicken gut microbiome revealed by metagenomics and culture.</title>
        <authorList>
            <person name="Gilroy R."/>
            <person name="Ravi A."/>
            <person name="Getino M."/>
            <person name="Pursley I."/>
            <person name="Horton D.L."/>
            <person name="Alikhan N.F."/>
            <person name="Baker D."/>
            <person name="Gharbi K."/>
            <person name="Hall N."/>
            <person name="Watson M."/>
            <person name="Adriaenssens E.M."/>
            <person name="Foster-Nyarko E."/>
            <person name="Jarju S."/>
            <person name="Secka A."/>
            <person name="Antonio M."/>
            <person name="Oren A."/>
            <person name="Chaudhuri R.R."/>
            <person name="La Ragione R."/>
            <person name="Hildebrand F."/>
            <person name="Pallen M.J."/>
        </authorList>
    </citation>
    <scope>NUCLEOTIDE SEQUENCE</scope>
    <source>
        <strain evidence="15">ChiHcolR34-3080</strain>
    </source>
</reference>
<keyword evidence="4" id="KW-0762">Sugar transport</keyword>
<dbReference type="PANTHER" id="PTHR30009">
    <property type="entry name" value="CYTOCHROME C-TYPE SYNTHESIS PROTEIN AND PTS TRANSMEMBRANE COMPONENT"/>
    <property type="match status" value="1"/>
</dbReference>
<feature type="domain" description="PTS EIIC type-1" evidence="14">
    <location>
        <begin position="9"/>
        <end position="427"/>
    </location>
</feature>
<feature type="transmembrane region" description="Helical" evidence="12">
    <location>
        <begin position="184"/>
        <end position="207"/>
    </location>
</feature>
<feature type="transmembrane region" description="Helical" evidence="12">
    <location>
        <begin position="136"/>
        <end position="163"/>
    </location>
</feature>
<dbReference type="EMBL" id="DXHQ01000110">
    <property type="protein sequence ID" value="HIW09641.1"/>
    <property type="molecule type" value="Genomic_DNA"/>
</dbReference>
<feature type="transmembrane region" description="Helical" evidence="12">
    <location>
        <begin position="244"/>
        <end position="268"/>
    </location>
</feature>
<keyword evidence="2" id="KW-0813">Transport</keyword>
<feature type="transmembrane region" description="Helical" evidence="12">
    <location>
        <begin position="317"/>
        <end position="334"/>
    </location>
</feature>
<dbReference type="AlphaFoldDB" id="A0A9D1QCU2"/>
<feature type="domain" description="PTS EIIB type-1" evidence="13">
    <location>
        <begin position="440"/>
        <end position="521"/>
    </location>
</feature>
<keyword evidence="6" id="KW-0598">Phosphotransferase system</keyword>
<name>A0A9D1QCU2_9FIRM</name>
<dbReference type="PROSITE" id="PS51103">
    <property type="entry name" value="PTS_EIIC_TYPE_1"/>
    <property type="match status" value="1"/>
</dbReference>
<evidence type="ECO:0000256" key="9">
    <source>
        <dbReference type="ARBA" id="ARBA00022989"/>
    </source>
</evidence>
<keyword evidence="7 12" id="KW-0812">Transmembrane</keyword>
<evidence type="ECO:0000256" key="4">
    <source>
        <dbReference type="ARBA" id="ARBA00022597"/>
    </source>
</evidence>
<dbReference type="GO" id="GO:0090563">
    <property type="term" value="F:protein-phosphocysteine-sugar phosphotransferase activity"/>
    <property type="evidence" value="ECO:0007669"/>
    <property type="project" value="TreeGrafter"/>
</dbReference>
<evidence type="ECO:0000256" key="5">
    <source>
        <dbReference type="ARBA" id="ARBA00022679"/>
    </source>
</evidence>
<evidence type="ECO:0000259" key="13">
    <source>
        <dbReference type="PROSITE" id="PS51098"/>
    </source>
</evidence>
<feature type="transmembrane region" description="Helical" evidence="12">
    <location>
        <begin position="213"/>
        <end position="232"/>
    </location>
</feature>
<dbReference type="NCBIfam" id="TIGR00826">
    <property type="entry name" value="EIIB_glc"/>
    <property type="match status" value="1"/>
</dbReference>
<feature type="active site" description="Phosphocysteine intermediate; for EIIB activity" evidence="11">
    <location>
        <position position="462"/>
    </location>
</feature>
<feature type="transmembrane region" description="Helical" evidence="12">
    <location>
        <begin position="97"/>
        <end position="116"/>
    </location>
</feature>
<dbReference type="Pfam" id="PF00367">
    <property type="entry name" value="PTS_EIIB"/>
    <property type="match status" value="1"/>
</dbReference>
<evidence type="ECO:0000256" key="7">
    <source>
        <dbReference type="ARBA" id="ARBA00022692"/>
    </source>
</evidence>
<evidence type="ECO:0000256" key="3">
    <source>
        <dbReference type="ARBA" id="ARBA00022475"/>
    </source>
</evidence>
<accession>A0A9D1QCU2</accession>
<dbReference type="PROSITE" id="PS51098">
    <property type="entry name" value="PTS_EIIB_TYPE_1"/>
    <property type="match status" value="1"/>
</dbReference>
<dbReference type="InterPro" id="IPR018113">
    <property type="entry name" value="PTrfase_EIIB_Cys"/>
</dbReference>
<dbReference type="InterPro" id="IPR003352">
    <property type="entry name" value="PTS_EIIC"/>
</dbReference>
<evidence type="ECO:0000259" key="14">
    <source>
        <dbReference type="PROSITE" id="PS51103"/>
    </source>
</evidence>
<dbReference type="GO" id="GO:0008982">
    <property type="term" value="F:protein-N(PI)-phosphohistidine-sugar phosphotransferase activity"/>
    <property type="evidence" value="ECO:0007669"/>
    <property type="project" value="InterPro"/>
</dbReference>
<keyword evidence="3" id="KW-1003">Cell membrane</keyword>
<comment type="subcellular location">
    <subcellularLocation>
        <location evidence="1">Cell membrane</location>
        <topology evidence="1">Multi-pass membrane protein</topology>
    </subcellularLocation>
</comment>
<keyword evidence="9 12" id="KW-1133">Transmembrane helix</keyword>
<feature type="transmembrane region" description="Helical" evidence="12">
    <location>
        <begin position="21"/>
        <end position="50"/>
    </location>
</feature>
<feature type="transmembrane region" description="Helical" evidence="12">
    <location>
        <begin position="395"/>
        <end position="415"/>
    </location>
</feature>
<keyword evidence="5" id="KW-0808">Transferase</keyword>
<sequence length="522" mass="56086">MKRPVRAKERTLRALERFSTAMLSALGYLPAAGLVLAAGALLASAGLGTIFPALRWPPLALLGSLAYDGMMAIVQNLSVVFCVGIAAFLARREKHQAAIIALLSYLIFLTAGHTTLEQLGRLAAADPALGLYGTGQAVVLGVQTVDMGVTGGVLLGFLTGWVYNRTSGKKFRPAPLRIYGGVRWTFLCMAGAAAGLGLAACFVWPPIQRAVDGLTGWIAAAGEVGLFLYGFLERFLIPTGLHHLIYIPFQFSSIGGTLTVGDQVYTGAYAVLMAEYSMGLPFSDGIRWMYTGFTKTFGYFGIVAAFIFCARPEKRRRTAAILCPLLLTATLASVTEPLDFLFCFLSPVLWLAHGVIAGTFMVLLDLCGVTGFTSGLLSSLAMNLSAGAGRTGYPVLYLLAAAEIAVYFMVFTFLIRRFDLRTPGREAPVTTEAPAGQEGGFPFRALVAALGGRDNIVRVDNCLTRLRVWVLDPERLDEKALRSLAPDGLSCHGREVQLVFGFDAEQLRAQLDQLLEKNALST</sequence>
<reference evidence="15" key="2">
    <citation type="submission" date="2021-04" db="EMBL/GenBank/DDBJ databases">
        <authorList>
            <person name="Gilroy R."/>
        </authorList>
    </citation>
    <scope>NUCLEOTIDE SEQUENCE</scope>
    <source>
        <strain evidence="15">ChiHcolR34-3080</strain>
    </source>
</reference>
<feature type="transmembrane region" description="Helical" evidence="12">
    <location>
        <begin position="70"/>
        <end position="90"/>
    </location>
</feature>
<dbReference type="Pfam" id="PF02378">
    <property type="entry name" value="PTS_EIIC"/>
    <property type="match status" value="1"/>
</dbReference>
<keyword evidence="8" id="KW-0418">Kinase</keyword>
<keyword evidence="10 12" id="KW-0472">Membrane</keyword>
<dbReference type="Gene3D" id="3.30.1360.60">
    <property type="entry name" value="Glucose permease domain IIB"/>
    <property type="match status" value="1"/>
</dbReference>
<evidence type="ECO:0000256" key="8">
    <source>
        <dbReference type="ARBA" id="ARBA00022777"/>
    </source>
</evidence>
<dbReference type="InterPro" id="IPR001996">
    <property type="entry name" value="PTS_IIB_1"/>
</dbReference>
<dbReference type="GO" id="GO:0005886">
    <property type="term" value="C:plasma membrane"/>
    <property type="evidence" value="ECO:0007669"/>
    <property type="project" value="UniProtKB-SubCell"/>
</dbReference>
<dbReference type="PANTHER" id="PTHR30009:SF24">
    <property type="entry name" value="PTS SYSTEM, IIBC COMPONENT"/>
    <property type="match status" value="1"/>
</dbReference>
<evidence type="ECO:0000256" key="11">
    <source>
        <dbReference type="PROSITE-ProRule" id="PRU00421"/>
    </source>
</evidence>
<dbReference type="SUPFAM" id="SSF55604">
    <property type="entry name" value="Glucose permease domain IIB"/>
    <property type="match status" value="1"/>
</dbReference>
<dbReference type="InterPro" id="IPR050429">
    <property type="entry name" value="PTS_Glucose_EIICBA"/>
</dbReference>
<dbReference type="GO" id="GO:0016301">
    <property type="term" value="F:kinase activity"/>
    <property type="evidence" value="ECO:0007669"/>
    <property type="project" value="UniProtKB-KW"/>
</dbReference>
<protein>
    <submittedName>
        <fullName evidence="15">PTS transporter subunit EIIC</fullName>
    </submittedName>
</protein>
<dbReference type="InterPro" id="IPR013013">
    <property type="entry name" value="PTS_EIIC_1"/>
</dbReference>
<evidence type="ECO:0000256" key="12">
    <source>
        <dbReference type="SAM" id="Phobius"/>
    </source>
</evidence>
<dbReference type="PROSITE" id="PS01035">
    <property type="entry name" value="PTS_EIIB_TYPE_1_CYS"/>
    <property type="match status" value="1"/>
</dbReference>
<evidence type="ECO:0000256" key="10">
    <source>
        <dbReference type="ARBA" id="ARBA00023136"/>
    </source>
</evidence>
<dbReference type="GO" id="GO:0009401">
    <property type="term" value="P:phosphoenolpyruvate-dependent sugar phosphotransferase system"/>
    <property type="evidence" value="ECO:0007669"/>
    <property type="project" value="UniProtKB-KW"/>
</dbReference>
<evidence type="ECO:0000313" key="16">
    <source>
        <dbReference type="Proteomes" id="UP000823933"/>
    </source>
</evidence>
<evidence type="ECO:0000256" key="1">
    <source>
        <dbReference type="ARBA" id="ARBA00004651"/>
    </source>
</evidence>
<organism evidence="15 16">
    <name type="scientific">Candidatus Faecalibacterium intestinigallinarum</name>
    <dbReference type="NCBI Taxonomy" id="2838581"/>
    <lineage>
        <taxon>Bacteria</taxon>
        <taxon>Bacillati</taxon>
        <taxon>Bacillota</taxon>
        <taxon>Clostridia</taxon>
        <taxon>Eubacteriales</taxon>
        <taxon>Oscillospiraceae</taxon>
        <taxon>Faecalibacterium</taxon>
    </lineage>
</organism>
<proteinExistence type="predicted"/>
<evidence type="ECO:0000256" key="6">
    <source>
        <dbReference type="ARBA" id="ARBA00022683"/>
    </source>
</evidence>